<feature type="compositionally biased region" description="Basic and acidic residues" evidence="7">
    <location>
        <begin position="1"/>
        <end position="10"/>
    </location>
</feature>
<keyword evidence="6" id="KW-0269">Exonuclease</keyword>
<feature type="region of interest" description="Disordered" evidence="7">
    <location>
        <begin position="113"/>
        <end position="139"/>
    </location>
</feature>
<evidence type="ECO:0000256" key="1">
    <source>
        <dbReference type="ARBA" id="ARBA00001966"/>
    </source>
</evidence>
<dbReference type="VEuPathDB" id="FungiDB:MCYG_04835"/>
<evidence type="ECO:0000256" key="4">
    <source>
        <dbReference type="ARBA" id="ARBA00022485"/>
    </source>
</evidence>
<keyword evidence="4" id="KW-0408">Iron</keyword>
<sequence length="587" mass="65617">MSSSQEHGEFEFLDGWTSDSDSDDGEADFSPDEALLLSDLIASVTDKYGADEDAETQTDIDQPSSPVPDIEDHEYLRLALGEAGSQPGSFEECPWSETSQRYKKLFPQRNIEPSVEKEGENPPQEQHTSSPLERFRRPPKKGLSVSDLVAPSWCEMQFFYSLAEPDRRKRTPAMKRGTVVHRILENEVHASVPVAVVSREDVWALRIWNVIYGLRTLRDTGLTREMEVWGVLDGEIVTGVIDLLSFECPDPELRDSIADKTDSGVRSTRRLVKRGGSEEYSFCPLDGEEERRSGSVLSSGGGIYLTDVKTRLASGRGLPGVESPSFKPARMQLQLYHHLLSRLIDSDDITIHDIAERYSLKPHAPLSDAFLAQVGSINDDYFDTEACSWTQSQSDDADDAPSSSDASTARQDSLTVLLNHNSLSNLWDLLKENLRLTFLQSPDVQPRAPTQDQGQTQTTLLSPLLTVAYMSPGQKRPNSRSPSPATETETDTATDAGVEADEDTPTPTQQGHGYIPQGTQSFVFDPQSLYPYLAHGISWWRGRRPAQGIPVSQAWKCRTCDFNETCSWRREKFEQHMQRIQDRKGAE</sequence>
<evidence type="ECO:0000256" key="6">
    <source>
        <dbReference type="ARBA" id="ARBA00022839"/>
    </source>
</evidence>
<dbReference type="GO" id="GO:0005739">
    <property type="term" value="C:mitochondrion"/>
    <property type="evidence" value="ECO:0007669"/>
    <property type="project" value="TreeGrafter"/>
</dbReference>
<reference evidence="9" key="1">
    <citation type="journal article" date="2012" name="MBio">
        <title>Comparative genome analysis of Trichophyton rubrum and related dermatophytes reveals candidate genes involved in infection.</title>
        <authorList>
            <person name="Martinez D.A."/>
            <person name="Oliver B.G."/>
            <person name="Graeser Y."/>
            <person name="Goldberg J.M."/>
            <person name="Li W."/>
            <person name="Martinez-Rossi N.M."/>
            <person name="Monod M."/>
            <person name="Shelest E."/>
            <person name="Barton R.C."/>
            <person name="Birch E."/>
            <person name="Brakhage A.A."/>
            <person name="Chen Z."/>
            <person name="Gurr S.J."/>
            <person name="Heiman D."/>
            <person name="Heitman J."/>
            <person name="Kosti I."/>
            <person name="Rossi A."/>
            <person name="Saif S."/>
            <person name="Samalova M."/>
            <person name="Saunders C.W."/>
            <person name="Shea T."/>
            <person name="Summerbell R.C."/>
            <person name="Xu J."/>
            <person name="Young S."/>
            <person name="Zeng Q."/>
            <person name="Birren B.W."/>
            <person name="Cuomo C.A."/>
            <person name="White T.C."/>
        </authorList>
    </citation>
    <scope>NUCLEOTIDE SEQUENCE [LARGE SCALE GENOMIC DNA]</scope>
    <source>
        <strain evidence="9">ATCC MYA-4605 / CBS 113480</strain>
    </source>
</reference>
<dbReference type="OrthoDB" id="354769at2759"/>
<keyword evidence="5" id="KW-0540">Nuclease</keyword>
<evidence type="ECO:0000256" key="3">
    <source>
        <dbReference type="ARBA" id="ARBA00011245"/>
    </source>
</evidence>
<dbReference type="PANTHER" id="PTHR14464">
    <property type="entry name" value="EXONUCLEASE V"/>
    <property type="match status" value="1"/>
</dbReference>
<dbReference type="Proteomes" id="UP000002035">
    <property type="component" value="Unassembled WGS sequence"/>
</dbReference>
<gene>
    <name evidence="8" type="ORF">MCYG_04835</name>
</gene>
<dbReference type="OMA" id="FRDECEW"/>
<name>C5FQ63_ARTOC</name>
<evidence type="ECO:0008006" key="10">
    <source>
        <dbReference type="Google" id="ProtNLM"/>
    </source>
</evidence>
<feature type="compositionally biased region" description="Acidic residues" evidence="7">
    <location>
        <begin position="488"/>
        <end position="504"/>
    </location>
</feature>
<dbReference type="InterPro" id="IPR019190">
    <property type="entry name" value="EXOV"/>
</dbReference>
<keyword evidence="6" id="KW-0378">Hydrolase</keyword>
<comment type="similarity">
    <text evidence="2">Belongs to the EXO5 family.</text>
</comment>
<evidence type="ECO:0000256" key="7">
    <source>
        <dbReference type="SAM" id="MobiDB-lite"/>
    </source>
</evidence>
<feature type="region of interest" description="Disordered" evidence="7">
    <location>
        <begin position="47"/>
        <end position="69"/>
    </location>
</feature>
<dbReference type="eggNOG" id="KOG4760">
    <property type="taxonomic scope" value="Eukaryota"/>
</dbReference>
<keyword evidence="4" id="KW-0004">4Fe-4S</keyword>
<evidence type="ECO:0000313" key="9">
    <source>
        <dbReference type="Proteomes" id="UP000002035"/>
    </source>
</evidence>
<proteinExistence type="inferred from homology"/>
<protein>
    <recommendedName>
        <fullName evidence="10">Defects in morphology protein 1</fullName>
    </recommendedName>
</protein>
<evidence type="ECO:0000313" key="8">
    <source>
        <dbReference type="EMBL" id="EEQ32016.1"/>
    </source>
</evidence>
<dbReference type="GO" id="GO:0045145">
    <property type="term" value="F:single-stranded DNA 5'-3' DNA exonuclease activity"/>
    <property type="evidence" value="ECO:0007669"/>
    <property type="project" value="InterPro"/>
</dbReference>
<keyword evidence="9" id="KW-1185">Reference proteome</keyword>
<keyword evidence="4" id="KW-0411">Iron-sulfur</keyword>
<dbReference type="HOGENOM" id="CLU_013225_1_1_1"/>
<organism evidence="8 9">
    <name type="scientific">Arthroderma otae (strain ATCC MYA-4605 / CBS 113480)</name>
    <name type="common">Microsporum canis</name>
    <dbReference type="NCBI Taxonomy" id="554155"/>
    <lineage>
        <taxon>Eukaryota</taxon>
        <taxon>Fungi</taxon>
        <taxon>Dikarya</taxon>
        <taxon>Ascomycota</taxon>
        <taxon>Pezizomycotina</taxon>
        <taxon>Eurotiomycetes</taxon>
        <taxon>Eurotiomycetidae</taxon>
        <taxon>Onygenales</taxon>
        <taxon>Arthrodermataceae</taxon>
        <taxon>Microsporum</taxon>
    </lineage>
</organism>
<dbReference type="EMBL" id="DS995704">
    <property type="protein sequence ID" value="EEQ32016.1"/>
    <property type="molecule type" value="Genomic_DNA"/>
</dbReference>
<dbReference type="AlphaFoldDB" id="C5FQ63"/>
<feature type="region of interest" description="Disordered" evidence="7">
    <location>
        <begin position="471"/>
        <end position="520"/>
    </location>
</feature>
<dbReference type="Pfam" id="PF09810">
    <property type="entry name" value="Exo5"/>
    <property type="match status" value="1"/>
</dbReference>
<feature type="compositionally biased region" description="Polar residues" evidence="7">
    <location>
        <begin position="505"/>
        <end position="520"/>
    </location>
</feature>
<comment type="subunit">
    <text evidence="3">Monomer.</text>
</comment>
<comment type="cofactor">
    <cofactor evidence="1">
        <name>[4Fe-4S] cluster</name>
        <dbReference type="ChEBI" id="CHEBI:49883"/>
    </cofactor>
</comment>
<feature type="compositionally biased region" description="Acidic residues" evidence="7">
    <location>
        <begin position="20"/>
        <end position="31"/>
    </location>
</feature>
<dbReference type="GO" id="GO:0051539">
    <property type="term" value="F:4 iron, 4 sulfur cluster binding"/>
    <property type="evidence" value="ECO:0007669"/>
    <property type="project" value="UniProtKB-KW"/>
</dbReference>
<dbReference type="GO" id="GO:0005634">
    <property type="term" value="C:nucleus"/>
    <property type="evidence" value="ECO:0007669"/>
    <property type="project" value="TreeGrafter"/>
</dbReference>
<dbReference type="PANTHER" id="PTHR14464:SF4">
    <property type="entry name" value="EXONUCLEASE V"/>
    <property type="match status" value="1"/>
</dbReference>
<dbReference type="RefSeq" id="XP_002847098.1">
    <property type="nucleotide sequence ID" value="XM_002847052.1"/>
</dbReference>
<feature type="region of interest" description="Disordered" evidence="7">
    <location>
        <begin position="1"/>
        <end position="31"/>
    </location>
</feature>
<dbReference type="GO" id="GO:0036297">
    <property type="term" value="P:interstrand cross-link repair"/>
    <property type="evidence" value="ECO:0007669"/>
    <property type="project" value="TreeGrafter"/>
</dbReference>
<dbReference type="GeneID" id="9226111"/>
<accession>C5FQ63</accession>
<evidence type="ECO:0000256" key="5">
    <source>
        <dbReference type="ARBA" id="ARBA00022722"/>
    </source>
</evidence>
<evidence type="ECO:0000256" key="2">
    <source>
        <dbReference type="ARBA" id="ARBA00009797"/>
    </source>
</evidence>
<keyword evidence="4" id="KW-0479">Metal-binding</keyword>